<evidence type="ECO:0008006" key="4">
    <source>
        <dbReference type="Google" id="ProtNLM"/>
    </source>
</evidence>
<reference evidence="3" key="1">
    <citation type="journal article" date="2019" name="Int. J. Syst. Evol. Microbiol.">
        <title>The Global Catalogue of Microorganisms (GCM) 10K type strain sequencing project: providing services to taxonomists for standard genome sequencing and annotation.</title>
        <authorList>
            <consortium name="The Broad Institute Genomics Platform"/>
            <consortium name="The Broad Institute Genome Sequencing Center for Infectious Disease"/>
            <person name="Wu L."/>
            <person name="Ma J."/>
        </authorList>
    </citation>
    <scope>NUCLEOTIDE SEQUENCE [LARGE SCALE GENOMIC DNA]</scope>
    <source>
        <strain evidence="3">KCTC 52640</strain>
    </source>
</reference>
<dbReference type="Proteomes" id="UP001595462">
    <property type="component" value="Unassembled WGS sequence"/>
</dbReference>
<dbReference type="EMBL" id="JBHRSS010000003">
    <property type="protein sequence ID" value="MFC3103035.1"/>
    <property type="molecule type" value="Genomic_DNA"/>
</dbReference>
<organism evidence="2 3">
    <name type="scientific">Salinisphaera aquimarina</name>
    <dbReference type="NCBI Taxonomy" id="2094031"/>
    <lineage>
        <taxon>Bacteria</taxon>
        <taxon>Pseudomonadati</taxon>
        <taxon>Pseudomonadota</taxon>
        <taxon>Gammaproteobacteria</taxon>
        <taxon>Salinisphaerales</taxon>
        <taxon>Salinisphaeraceae</taxon>
        <taxon>Salinisphaera</taxon>
    </lineage>
</organism>
<evidence type="ECO:0000313" key="2">
    <source>
        <dbReference type="EMBL" id="MFC3103035.1"/>
    </source>
</evidence>
<protein>
    <recommendedName>
        <fullName evidence="4">Lipoprotein</fullName>
    </recommendedName>
</protein>
<keyword evidence="1" id="KW-0732">Signal</keyword>
<comment type="caution">
    <text evidence="2">The sequence shown here is derived from an EMBL/GenBank/DDBJ whole genome shotgun (WGS) entry which is preliminary data.</text>
</comment>
<sequence length="98" mass="9680">MKAFVLTLCVAGILAIAGCSDNNDAGTLINGGNGNGDNGNGGGGDGNAGNLQTFVVNNCNAVADGDAMRIDGQQFPADDANADPTQSIYTANCLGSQN</sequence>
<evidence type="ECO:0000313" key="3">
    <source>
        <dbReference type="Proteomes" id="UP001595462"/>
    </source>
</evidence>
<gene>
    <name evidence="2" type="ORF">ACFOSU_03940</name>
</gene>
<name>A0ABV7ENU0_9GAMM</name>
<accession>A0ABV7ENU0</accession>
<proteinExistence type="predicted"/>
<dbReference type="RefSeq" id="WP_380686672.1">
    <property type="nucleotide sequence ID" value="NZ_JBHRSS010000003.1"/>
</dbReference>
<feature type="chain" id="PRO_5046948941" description="Lipoprotein" evidence="1">
    <location>
        <begin position="18"/>
        <end position="98"/>
    </location>
</feature>
<dbReference type="PROSITE" id="PS51257">
    <property type="entry name" value="PROKAR_LIPOPROTEIN"/>
    <property type="match status" value="1"/>
</dbReference>
<keyword evidence="3" id="KW-1185">Reference proteome</keyword>
<evidence type="ECO:0000256" key="1">
    <source>
        <dbReference type="SAM" id="SignalP"/>
    </source>
</evidence>
<feature type="signal peptide" evidence="1">
    <location>
        <begin position="1"/>
        <end position="17"/>
    </location>
</feature>